<dbReference type="Proteomes" id="UP000053958">
    <property type="component" value="Unassembled WGS sequence"/>
</dbReference>
<dbReference type="PANTHER" id="PTHR24096">
    <property type="entry name" value="LONG-CHAIN-FATTY-ACID--COA LIGASE"/>
    <property type="match status" value="1"/>
</dbReference>
<dbReference type="STRING" id="1408163.A0A0F4YR58"/>
<dbReference type="AlphaFoldDB" id="A0A0F4YR58"/>
<dbReference type="InterPro" id="IPR020845">
    <property type="entry name" value="AMP-binding_CS"/>
</dbReference>
<protein>
    <submittedName>
        <fullName evidence="5">Putative non-ribosomal peptide synthase</fullName>
    </submittedName>
</protein>
<sequence>MSLRYITDLLEVAANKHAAHGVSAYPLGDPNSCHRLKLGPPPAFRQPSGQHYLVLGHSVRRMYPGYVDAVCEKRRTPQAASPPSPGAVRQSTLRDQFPDDPILRLREVDCFPRLSGSVGVVPAKQQDLALLMLTSGSTGHAKAVCLTHSRILAALAGKSLCLPVENRFALLNWIGLDHVASLVEIHLQAMFIGAEQIHLQPSDVIADPSLFLEMIHRHRVGKTSAPNFFLEKLRRWMESQTAPRDFDLSCLHYIASGGEANVVETCDAVSRLLVRHGAPRNVIVPGFGMTETCAGCIHNRSCPEYDLDRQREFASVGQCVPGIEMRVSSFSGDGTLAQPDEPGNLEVRGPIVFARYYHNEAATSEAFTSDGWFKTGDIAVIDPAGNLSLTGRTKEVISINGVKYRPHELESAIEDANIDGVTPSYTVCLSRWPPGAQTEQLCVIYLPTYPPDNVEARVKALGAITWTMLLLTDPEGAGQGRVPESRGGQYENDPGLPEGQTDANRMEQMLLEEFQAVFDDVPEEELGVDTTVFEMGITSVELIQLKQRIQEKLGLAQEIPMITMMTLAGKSAGRPGEDPVGYDPVVTLQSQGQKTPIWLIHPGVGEVLVFIGLARFIQDRPVHALRARGFNPGEPSFHDIAECVATYHAGIKRRQPHGPYAIAGYSYGAMLAFEIAKVLERDGDEVRFLGAFNLPPHIKHRMRQLDWMQCLVHLSSFLDLIPEDATLAPKLQGLSRDEAVTHITRMAAPSRMAELSRPTRSGPGSTWHVGYWASPETTSRMDRSRGWMCFTAIRWPSWGSARRSGWPSVSVGGTSSPGRRRGFMRWMARIIRCWGRNIGSSILYMQGLSESVSGWMGDLRASHGGYMPSLYQYIQDPSSDHVTQYYLPNTVTSKKVKLVIMYCTVLYWT</sequence>
<dbReference type="Pfam" id="PF00975">
    <property type="entry name" value="Thioesterase"/>
    <property type="match status" value="1"/>
</dbReference>
<dbReference type="RefSeq" id="XP_013327331.1">
    <property type="nucleotide sequence ID" value="XM_013471877.1"/>
</dbReference>
<evidence type="ECO:0000313" key="6">
    <source>
        <dbReference type="Proteomes" id="UP000053958"/>
    </source>
</evidence>
<dbReference type="Gene3D" id="3.40.50.12780">
    <property type="entry name" value="N-terminal domain of ligase-like"/>
    <property type="match status" value="1"/>
</dbReference>
<dbReference type="GeneID" id="25317602"/>
<evidence type="ECO:0000259" key="3">
    <source>
        <dbReference type="Pfam" id="PF00550"/>
    </source>
</evidence>
<feature type="domain" description="Carrier" evidence="3">
    <location>
        <begin position="520"/>
        <end position="562"/>
    </location>
</feature>
<reference evidence="5 6" key="1">
    <citation type="submission" date="2015-04" db="EMBL/GenBank/DDBJ databases">
        <authorList>
            <person name="Heijne W.H."/>
            <person name="Fedorova N.D."/>
            <person name="Nierman W.C."/>
            <person name="Vollebregt A.W."/>
            <person name="Zhao Z."/>
            <person name="Wu L."/>
            <person name="Kumar M."/>
            <person name="Stam H."/>
            <person name="van den Berg M.A."/>
            <person name="Pel H.J."/>
        </authorList>
    </citation>
    <scope>NUCLEOTIDE SEQUENCE [LARGE SCALE GENOMIC DNA]</scope>
    <source>
        <strain evidence="5 6">CBS 393.64</strain>
    </source>
</reference>
<dbReference type="PANTHER" id="PTHR24096:SF267">
    <property type="entry name" value="MALONATE--COA LIGASE ACSF3, MITOCHONDRIAL"/>
    <property type="match status" value="1"/>
</dbReference>
<dbReference type="SUPFAM" id="SSF53474">
    <property type="entry name" value="alpha/beta-Hydrolases"/>
    <property type="match status" value="1"/>
</dbReference>
<dbReference type="GO" id="GO:0006633">
    <property type="term" value="P:fatty acid biosynthetic process"/>
    <property type="evidence" value="ECO:0007669"/>
    <property type="project" value="TreeGrafter"/>
</dbReference>
<dbReference type="InterPro" id="IPR029058">
    <property type="entry name" value="AB_hydrolase_fold"/>
</dbReference>
<dbReference type="GO" id="GO:0031957">
    <property type="term" value="F:very long-chain fatty acid-CoA ligase activity"/>
    <property type="evidence" value="ECO:0007669"/>
    <property type="project" value="TreeGrafter"/>
</dbReference>
<dbReference type="Pfam" id="PF00550">
    <property type="entry name" value="PP-binding"/>
    <property type="match status" value="1"/>
</dbReference>
<comment type="caution">
    <text evidence="5">The sequence shown here is derived from an EMBL/GenBank/DDBJ whole genome shotgun (WGS) entry which is preliminary data.</text>
</comment>
<name>A0A0F4YR58_RASE3</name>
<organism evidence="5 6">
    <name type="scientific">Rasamsonia emersonii (strain ATCC 16479 / CBS 393.64 / IMI 116815)</name>
    <dbReference type="NCBI Taxonomy" id="1408163"/>
    <lineage>
        <taxon>Eukaryota</taxon>
        <taxon>Fungi</taxon>
        <taxon>Dikarya</taxon>
        <taxon>Ascomycota</taxon>
        <taxon>Pezizomycotina</taxon>
        <taxon>Eurotiomycetes</taxon>
        <taxon>Eurotiomycetidae</taxon>
        <taxon>Eurotiales</taxon>
        <taxon>Trichocomaceae</taxon>
        <taxon>Rasamsonia</taxon>
    </lineage>
</organism>
<dbReference type="PROSITE" id="PS00455">
    <property type="entry name" value="AMP_BINDING"/>
    <property type="match status" value="1"/>
</dbReference>
<evidence type="ECO:0000259" key="2">
    <source>
        <dbReference type="Pfam" id="PF00501"/>
    </source>
</evidence>
<evidence type="ECO:0000256" key="1">
    <source>
        <dbReference type="SAM" id="MobiDB-lite"/>
    </source>
</evidence>
<gene>
    <name evidence="5" type="ORF">T310_5257</name>
</gene>
<dbReference type="Gene3D" id="3.40.50.1820">
    <property type="entry name" value="alpha/beta hydrolase"/>
    <property type="match status" value="1"/>
</dbReference>
<feature type="domain" description="Thioesterase" evidence="4">
    <location>
        <begin position="596"/>
        <end position="702"/>
    </location>
</feature>
<dbReference type="Pfam" id="PF00501">
    <property type="entry name" value="AMP-binding"/>
    <property type="match status" value="1"/>
</dbReference>
<evidence type="ECO:0000313" key="5">
    <source>
        <dbReference type="EMBL" id="KKA20719.1"/>
    </source>
</evidence>
<dbReference type="InterPro" id="IPR000873">
    <property type="entry name" value="AMP-dep_synth/lig_dom"/>
</dbReference>
<dbReference type="SUPFAM" id="SSF56801">
    <property type="entry name" value="Acetyl-CoA synthetase-like"/>
    <property type="match status" value="1"/>
</dbReference>
<proteinExistence type="predicted"/>
<dbReference type="InterPro" id="IPR009081">
    <property type="entry name" value="PP-bd_ACP"/>
</dbReference>
<evidence type="ECO:0000259" key="4">
    <source>
        <dbReference type="Pfam" id="PF00975"/>
    </source>
</evidence>
<keyword evidence="6" id="KW-1185">Reference proteome</keyword>
<dbReference type="InterPro" id="IPR001031">
    <property type="entry name" value="Thioesterase"/>
</dbReference>
<dbReference type="OrthoDB" id="10253869at2759"/>
<dbReference type="InterPro" id="IPR036736">
    <property type="entry name" value="ACP-like_sf"/>
</dbReference>
<dbReference type="InterPro" id="IPR045851">
    <property type="entry name" value="AMP-bd_C_sf"/>
</dbReference>
<dbReference type="Gene3D" id="3.30.300.30">
    <property type="match status" value="1"/>
</dbReference>
<accession>A0A0F4YR58</accession>
<feature type="domain" description="AMP-dependent synthetase/ligase" evidence="2">
    <location>
        <begin position="119"/>
        <end position="357"/>
    </location>
</feature>
<dbReference type="SUPFAM" id="SSF47336">
    <property type="entry name" value="ACP-like"/>
    <property type="match status" value="1"/>
</dbReference>
<dbReference type="InterPro" id="IPR042099">
    <property type="entry name" value="ANL_N_sf"/>
</dbReference>
<feature type="region of interest" description="Disordered" evidence="1">
    <location>
        <begin position="475"/>
        <end position="499"/>
    </location>
</feature>
<dbReference type="EMBL" id="LASV01000237">
    <property type="protein sequence ID" value="KKA20719.1"/>
    <property type="molecule type" value="Genomic_DNA"/>
</dbReference>